<name>A0A3P7P0Z6_9FIRM</name>
<sequence>MGQKYIEDLNRQEKEQKREVIIKLRQSTLIDKEIQRSYNGGYLFLQQIYYQLGLHKICNDISSRHKFTYDLNGILSRLIYGRILFPSSKLCTFESSKRLLEQPNFELQNIYRSLEVIAKESDFIQSQLYKNSLAVSKRNDRILYYDCTNYFFEIEQEDGLKQYGPSKENRPNPIVEMGLFMDGDGIPLAFNIHSGNTNEQVTLKPLEKQIIEDFKLSKFVVCTDAGLSSNANRKFNNINGRSFITTQSIKNLSSFKRVGFRTNWMEAQ</sequence>
<organism evidence="1 2">
    <name type="scientific">Petrocella atlantisensis</name>
    <dbReference type="NCBI Taxonomy" id="2173034"/>
    <lineage>
        <taxon>Bacteria</taxon>
        <taxon>Bacillati</taxon>
        <taxon>Bacillota</taxon>
        <taxon>Clostridia</taxon>
        <taxon>Lachnospirales</taxon>
        <taxon>Vallitaleaceae</taxon>
        <taxon>Petrocella</taxon>
    </lineage>
</organism>
<evidence type="ECO:0000313" key="2">
    <source>
        <dbReference type="Proteomes" id="UP000279029"/>
    </source>
</evidence>
<dbReference type="PANTHER" id="PTHR34614:SF2">
    <property type="entry name" value="TRANSPOSASE IS4-LIKE DOMAIN-CONTAINING PROTEIN"/>
    <property type="match status" value="1"/>
</dbReference>
<protein>
    <submittedName>
        <fullName evidence="1">Transposase</fullName>
    </submittedName>
</protein>
<dbReference type="EMBL" id="LR130778">
    <property type="protein sequence ID" value="VDN47140.1"/>
    <property type="molecule type" value="Genomic_DNA"/>
</dbReference>
<proteinExistence type="predicted"/>
<gene>
    <name evidence="1" type="ORF">PATL70BA_1260</name>
</gene>
<dbReference type="KEGG" id="cbar:PATL70BA_1260"/>
<evidence type="ECO:0000313" key="1">
    <source>
        <dbReference type="EMBL" id="VDN47140.1"/>
    </source>
</evidence>
<dbReference type="RefSeq" id="WP_243115975.1">
    <property type="nucleotide sequence ID" value="NZ_LR130778.1"/>
</dbReference>
<dbReference type="PANTHER" id="PTHR34614">
    <property type="match status" value="1"/>
</dbReference>
<accession>A0A3P7P0Z6</accession>
<reference evidence="1 2" key="1">
    <citation type="submission" date="2018-09" db="EMBL/GenBank/DDBJ databases">
        <authorList>
            <person name="Postec A."/>
        </authorList>
    </citation>
    <scope>NUCLEOTIDE SEQUENCE [LARGE SCALE GENOMIC DNA]</scope>
    <source>
        <strain evidence="1">70B-A</strain>
    </source>
</reference>
<keyword evidence="2" id="KW-1185">Reference proteome</keyword>
<dbReference type="Proteomes" id="UP000279029">
    <property type="component" value="Chromosome"/>
</dbReference>
<dbReference type="AlphaFoldDB" id="A0A3P7P0Z6"/>